<evidence type="ECO:0000259" key="3">
    <source>
        <dbReference type="Pfam" id="PF00734"/>
    </source>
</evidence>
<sequence length="155" mass="15817">MTWMISGVGQWDTPLVPGTWYNFAYDIDFNAQTVGLWASTGSNPLQKVVQNKAAPTSTNSEDFHVGVLRIVNTPTPEDWLVSGVYIESGPITTQIGSGSSSGGGGGGSSAPGTTSQPATTISTTSSAPTSTAPTSGTVAQWGQCGGIGWTGATSW</sequence>
<dbReference type="EMBL" id="JAACJM010000013">
    <property type="protein sequence ID" value="KAF5369354.1"/>
    <property type="molecule type" value="Genomic_DNA"/>
</dbReference>
<feature type="compositionally biased region" description="Low complexity" evidence="2">
    <location>
        <begin position="110"/>
        <end position="137"/>
    </location>
</feature>
<dbReference type="Gene3D" id="2.60.120.1160">
    <property type="match status" value="1"/>
</dbReference>
<feature type="domain" description="CBM1" evidence="3">
    <location>
        <begin position="140"/>
        <end position="154"/>
    </location>
</feature>
<dbReference type="GO" id="GO:0005975">
    <property type="term" value="P:carbohydrate metabolic process"/>
    <property type="evidence" value="ECO:0007669"/>
    <property type="project" value="InterPro"/>
</dbReference>
<dbReference type="AlphaFoldDB" id="A0A8H5LU08"/>
<accession>A0A8H5LU08</accession>
<dbReference type="PANTHER" id="PTHR34612:SF6">
    <property type="entry name" value="GLYCOSIDE HYDROLASE 131 CATALYTIC N-TERMINAL DOMAIN-CONTAINING PROTEIN"/>
    <property type="match status" value="1"/>
</dbReference>
<organism evidence="5 6">
    <name type="scientific">Tetrapyrgos nigripes</name>
    <dbReference type="NCBI Taxonomy" id="182062"/>
    <lineage>
        <taxon>Eukaryota</taxon>
        <taxon>Fungi</taxon>
        <taxon>Dikarya</taxon>
        <taxon>Basidiomycota</taxon>
        <taxon>Agaricomycotina</taxon>
        <taxon>Agaricomycetes</taxon>
        <taxon>Agaricomycetidae</taxon>
        <taxon>Agaricales</taxon>
        <taxon>Marasmiineae</taxon>
        <taxon>Marasmiaceae</taxon>
        <taxon>Tetrapyrgos</taxon>
    </lineage>
</organism>
<dbReference type="InterPro" id="IPR000254">
    <property type="entry name" value="CBD"/>
</dbReference>
<evidence type="ECO:0000259" key="4">
    <source>
        <dbReference type="Pfam" id="PF18271"/>
    </source>
</evidence>
<dbReference type="Pfam" id="PF18271">
    <property type="entry name" value="GH131_N"/>
    <property type="match status" value="1"/>
</dbReference>
<evidence type="ECO:0000256" key="2">
    <source>
        <dbReference type="SAM" id="MobiDB-lite"/>
    </source>
</evidence>
<feature type="domain" description="Glycoside hydrolase 131 catalytic N-terminal" evidence="4">
    <location>
        <begin position="8"/>
        <end position="88"/>
    </location>
</feature>
<feature type="region of interest" description="Disordered" evidence="2">
    <location>
        <begin position="93"/>
        <end position="145"/>
    </location>
</feature>
<proteinExistence type="predicted"/>
<comment type="caution">
    <text evidence="5">The sequence shown here is derived from an EMBL/GenBank/DDBJ whole genome shotgun (WGS) entry which is preliminary data.</text>
</comment>
<dbReference type="Proteomes" id="UP000559256">
    <property type="component" value="Unassembled WGS sequence"/>
</dbReference>
<name>A0A8H5LU08_9AGAR</name>
<evidence type="ECO:0000313" key="5">
    <source>
        <dbReference type="EMBL" id="KAF5369354.1"/>
    </source>
</evidence>
<dbReference type="GO" id="GO:0030248">
    <property type="term" value="F:cellulose binding"/>
    <property type="evidence" value="ECO:0007669"/>
    <property type="project" value="InterPro"/>
</dbReference>
<dbReference type="GO" id="GO:0005576">
    <property type="term" value="C:extracellular region"/>
    <property type="evidence" value="ECO:0007669"/>
    <property type="project" value="InterPro"/>
</dbReference>
<dbReference type="OrthoDB" id="120072at2759"/>
<protein>
    <submittedName>
        <fullName evidence="5">Uncharacterized protein</fullName>
    </submittedName>
</protein>
<dbReference type="PANTHER" id="PTHR34612">
    <property type="entry name" value="GH131_N DOMAIN-CONTAINING PROTEIN"/>
    <property type="match status" value="1"/>
</dbReference>
<keyword evidence="1" id="KW-0732">Signal</keyword>
<gene>
    <name evidence="5" type="ORF">D9758_002762</name>
</gene>
<dbReference type="Pfam" id="PF00734">
    <property type="entry name" value="CBM_1"/>
    <property type="match status" value="1"/>
</dbReference>
<evidence type="ECO:0000313" key="6">
    <source>
        <dbReference type="Proteomes" id="UP000559256"/>
    </source>
</evidence>
<reference evidence="5 6" key="1">
    <citation type="journal article" date="2020" name="ISME J.">
        <title>Uncovering the hidden diversity of litter-decomposition mechanisms in mushroom-forming fungi.</title>
        <authorList>
            <person name="Floudas D."/>
            <person name="Bentzer J."/>
            <person name="Ahren D."/>
            <person name="Johansson T."/>
            <person name="Persson P."/>
            <person name="Tunlid A."/>
        </authorList>
    </citation>
    <scope>NUCLEOTIDE SEQUENCE [LARGE SCALE GENOMIC DNA]</scope>
    <source>
        <strain evidence="5 6">CBS 291.85</strain>
    </source>
</reference>
<feature type="compositionally biased region" description="Gly residues" evidence="2">
    <location>
        <begin position="99"/>
        <end position="109"/>
    </location>
</feature>
<dbReference type="InterPro" id="IPR041524">
    <property type="entry name" value="GH131_N"/>
</dbReference>
<keyword evidence="6" id="KW-1185">Reference proteome</keyword>
<evidence type="ECO:0000256" key="1">
    <source>
        <dbReference type="ARBA" id="ARBA00022729"/>
    </source>
</evidence>